<reference evidence="1" key="2">
    <citation type="submission" date="2007-04" db="EMBL/GenBank/DDBJ databases">
        <title>The genome of the human body louse.</title>
        <authorList>
            <consortium name="The Human Body Louse Genome Consortium"/>
            <person name="Kirkness E."/>
            <person name="Walenz B."/>
            <person name="Hass B."/>
            <person name="Bruggner R."/>
            <person name="Strausberg R."/>
        </authorList>
    </citation>
    <scope>NUCLEOTIDE SEQUENCE</scope>
    <source>
        <strain evidence="1">USDA</strain>
    </source>
</reference>
<keyword evidence="3" id="KW-1185">Reference proteome</keyword>
<gene>
    <name evidence="2" type="primary">8233132</name>
    <name evidence="1" type="ORF">Phum_PHUM513430</name>
</gene>
<dbReference type="KEGG" id="phu:Phum_PHUM513430"/>
<dbReference type="GeneID" id="8233132"/>
<evidence type="ECO:0000313" key="3">
    <source>
        <dbReference type="Proteomes" id="UP000009046"/>
    </source>
</evidence>
<name>E0VYF4_PEDHC</name>
<protein>
    <submittedName>
        <fullName evidence="1 2">Uncharacterized protein</fullName>
    </submittedName>
</protein>
<evidence type="ECO:0000313" key="2">
    <source>
        <dbReference type="EnsemblMetazoa" id="PHUM513430-PA"/>
    </source>
</evidence>
<dbReference type="CTD" id="8233132"/>
<dbReference type="RefSeq" id="XP_002431148.1">
    <property type="nucleotide sequence ID" value="XM_002431103.1"/>
</dbReference>
<organism>
    <name type="scientific">Pediculus humanus subsp. corporis</name>
    <name type="common">Body louse</name>
    <dbReference type="NCBI Taxonomy" id="121224"/>
    <lineage>
        <taxon>Eukaryota</taxon>
        <taxon>Metazoa</taxon>
        <taxon>Ecdysozoa</taxon>
        <taxon>Arthropoda</taxon>
        <taxon>Hexapoda</taxon>
        <taxon>Insecta</taxon>
        <taxon>Pterygota</taxon>
        <taxon>Neoptera</taxon>
        <taxon>Paraneoptera</taxon>
        <taxon>Psocodea</taxon>
        <taxon>Troctomorpha</taxon>
        <taxon>Phthiraptera</taxon>
        <taxon>Anoplura</taxon>
        <taxon>Pediculidae</taxon>
        <taxon>Pediculus</taxon>
    </lineage>
</organism>
<dbReference type="HOGENOM" id="CLU_3071100_0_0_1"/>
<proteinExistence type="predicted"/>
<reference evidence="2" key="3">
    <citation type="submission" date="2021-02" db="UniProtKB">
        <authorList>
            <consortium name="EnsemblMetazoa"/>
        </authorList>
    </citation>
    <scope>IDENTIFICATION</scope>
    <source>
        <strain evidence="2">USDA</strain>
    </source>
</reference>
<dbReference type="EMBL" id="DS235845">
    <property type="protein sequence ID" value="EEB18410.1"/>
    <property type="molecule type" value="Genomic_DNA"/>
</dbReference>
<sequence>MRRKGIPGKILVLEVFLNVEDCVNVLVVTPFPVSNHYQMLKTDNNVIVDRKKT</sequence>
<dbReference type="AlphaFoldDB" id="E0VYF4"/>
<accession>E0VYF4</accession>
<dbReference type="EMBL" id="AAZO01006247">
    <property type="status" value="NOT_ANNOTATED_CDS"/>
    <property type="molecule type" value="Genomic_DNA"/>
</dbReference>
<dbReference type="EnsemblMetazoa" id="PHUM513430-RA">
    <property type="protein sequence ID" value="PHUM513430-PA"/>
    <property type="gene ID" value="PHUM513430"/>
</dbReference>
<dbReference type="InParanoid" id="E0VYF4"/>
<dbReference type="VEuPathDB" id="VectorBase:PHUM513430"/>
<reference evidence="1" key="1">
    <citation type="submission" date="2007-04" db="EMBL/GenBank/DDBJ databases">
        <title>Annotation of Pediculus humanus corporis strain USDA.</title>
        <authorList>
            <person name="Kirkness E."/>
            <person name="Hannick L."/>
            <person name="Hass B."/>
            <person name="Bruggner R."/>
            <person name="Lawson D."/>
            <person name="Bidwell S."/>
            <person name="Joardar V."/>
            <person name="Caler E."/>
            <person name="Walenz B."/>
            <person name="Inman J."/>
            <person name="Schobel S."/>
            <person name="Galinsky K."/>
            <person name="Amedeo P."/>
            <person name="Strausberg R."/>
        </authorList>
    </citation>
    <scope>NUCLEOTIDE SEQUENCE</scope>
    <source>
        <strain evidence="1">USDA</strain>
    </source>
</reference>
<dbReference type="Proteomes" id="UP000009046">
    <property type="component" value="Unassembled WGS sequence"/>
</dbReference>
<evidence type="ECO:0000313" key="1">
    <source>
        <dbReference type="EMBL" id="EEB18410.1"/>
    </source>
</evidence>